<name>A0A0F9GLD0_9ZZZZ</name>
<organism evidence="1">
    <name type="scientific">marine sediment metagenome</name>
    <dbReference type="NCBI Taxonomy" id="412755"/>
    <lineage>
        <taxon>unclassified sequences</taxon>
        <taxon>metagenomes</taxon>
        <taxon>ecological metagenomes</taxon>
    </lineage>
</organism>
<dbReference type="AlphaFoldDB" id="A0A0F9GLD0"/>
<comment type="caution">
    <text evidence="1">The sequence shown here is derived from an EMBL/GenBank/DDBJ whole genome shotgun (WGS) entry which is preliminary data.</text>
</comment>
<protein>
    <submittedName>
        <fullName evidence="1">Uncharacterized protein</fullName>
    </submittedName>
</protein>
<dbReference type="EMBL" id="LAZR01017636">
    <property type="protein sequence ID" value="KKL99603.1"/>
    <property type="molecule type" value="Genomic_DNA"/>
</dbReference>
<evidence type="ECO:0000313" key="1">
    <source>
        <dbReference type="EMBL" id="KKL99603.1"/>
    </source>
</evidence>
<reference evidence="1" key="1">
    <citation type="journal article" date="2015" name="Nature">
        <title>Complex archaea that bridge the gap between prokaryotes and eukaryotes.</title>
        <authorList>
            <person name="Spang A."/>
            <person name="Saw J.H."/>
            <person name="Jorgensen S.L."/>
            <person name="Zaremba-Niedzwiedzka K."/>
            <person name="Martijn J."/>
            <person name="Lind A.E."/>
            <person name="van Eijk R."/>
            <person name="Schleper C."/>
            <person name="Guy L."/>
            <person name="Ettema T.J."/>
        </authorList>
    </citation>
    <scope>NUCLEOTIDE SEQUENCE</scope>
</reference>
<sequence>MKKYICPVEYYPNCRGCDAGFYSSTEFFSTVDELLDFILKNKDEHAVIEILDLNGEDIGEANYEIGRHNVVGIVVKVEGKKYRMIDDGRGNKLFKEE</sequence>
<accession>A0A0F9GLD0</accession>
<proteinExistence type="predicted"/>
<gene>
    <name evidence="1" type="ORF">LCGC14_1812720</name>
</gene>